<evidence type="ECO:0000313" key="4">
    <source>
        <dbReference type="EMBL" id="KEQ66755.1"/>
    </source>
</evidence>
<name>A0A074W0Z3_AURM1</name>
<evidence type="ECO:0000259" key="3">
    <source>
        <dbReference type="Pfam" id="PF00561"/>
    </source>
</evidence>
<protein>
    <submittedName>
        <fullName evidence="4">Alpha/beta-hydrolase</fullName>
    </submittedName>
</protein>
<reference evidence="4 5" key="1">
    <citation type="journal article" date="2014" name="BMC Genomics">
        <title>Genome sequencing of four Aureobasidium pullulans varieties: biotechnological potential, stress tolerance, and description of new species.</title>
        <authorList>
            <person name="Gostin Ar C."/>
            <person name="Ohm R.A."/>
            <person name="Kogej T."/>
            <person name="Sonjak S."/>
            <person name="Turk M."/>
            <person name="Zajc J."/>
            <person name="Zalar P."/>
            <person name="Grube M."/>
            <person name="Sun H."/>
            <person name="Han J."/>
            <person name="Sharma A."/>
            <person name="Chiniquy J."/>
            <person name="Ngan C.Y."/>
            <person name="Lipzen A."/>
            <person name="Barry K."/>
            <person name="Grigoriev I.V."/>
            <person name="Gunde-Cimerman N."/>
        </authorList>
    </citation>
    <scope>NUCLEOTIDE SEQUENCE [LARGE SCALE GENOMIC DNA]</scope>
    <source>
        <strain evidence="4 5">CBS 110374</strain>
    </source>
</reference>
<gene>
    <name evidence="4" type="ORF">M437DRAFT_81232</name>
</gene>
<sequence length="337" mass="37900">MSVDKITPGDSRISHCEANLNGHTYHYILGVPKNGNFKATVFLIHGWPDLSYGWRYQIPFLIKLNMRVVVPDMMGYGGTDAPRSPPADLRLYSIKRAADDISELAKQLQAPQIILGGHDWGGFVVYRTAQWYPKLVTHVFSVCTPYTAPSTHFISLADMANGPLPQFGYQMQLAGPELEANVKSYDQVKSFLKALYGGKSAQGKPCFRPETGIDLEGLKTIGLAPSLDGEELEYYTKEYMRQGLHGPLNWYRTRRINYEDDLKLETKQIIQPVLFISGTLDAVLTPEMSKGMETFVANLRRREVEAGHWALTQVPREVNAIVEEWLGEVVFKARCAL</sequence>
<proteinExistence type="inferred from homology"/>
<dbReference type="AlphaFoldDB" id="A0A074W0Z3"/>
<dbReference type="HOGENOM" id="CLU_020336_7_5_1"/>
<feature type="domain" description="AB hydrolase-1" evidence="3">
    <location>
        <begin position="40"/>
        <end position="311"/>
    </location>
</feature>
<dbReference type="Pfam" id="PF00561">
    <property type="entry name" value="Abhydrolase_1"/>
    <property type="match status" value="1"/>
</dbReference>
<accession>A0A074W0Z3</accession>
<dbReference type="PANTHER" id="PTHR43329">
    <property type="entry name" value="EPOXIDE HYDROLASE"/>
    <property type="match status" value="1"/>
</dbReference>
<dbReference type="GeneID" id="63920890"/>
<dbReference type="PRINTS" id="PR00412">
    <property type="entry name" value="EPOXHYDRLASE"/>
</dbReference>
<evidence type="ECO:0000256" key="1">
    <source>
        <dbReference type="ARBA" id="ARBA00022801"/>
    </source>
</evidence>
<dbReference type="GO" id="GO:0016787">
    <property type="term" value="F:hydrolase activity"/>
    <property type="evidence" value="ECO:0007669"/>
    <property type="project" value="UniProtKB-KW"/>
</dbReference>
<evidence type="ECO:0000256" key="2">
    <source>
        <dbReference type="ARBA" id="ARBA00038334"/>
    </source>
</evidence>
<dbReference type="InterPro" id="IPR000073">
    <property type="entry name" value="AB_hydrolase_1"/>
</dbReference>
<dbReference type="Gene3D" id="3.40.50.1820">
    <property type="entry name" value="alpha/beta hydrolase"/>
    <property type="match status" value="1"/>
</dbReference>
<dbReference type="EMBL" id="KL584825">
    <property type="protein sequence ID" value="KEQ66755.1"/>
    <property type="molecule type" value="Genomic_DNA"/>
</dbReference>
<evidence type="ECO:0000313" key="5">
    <source>
        <dbReference type="Proteomes" id="UP000030672"/>
    </source>
</evidence>
<organism evidence="4 5">
    <name type="scientific">Aureobasidium melanogenum (strain CBS 110374)</name>
    <name type="common">Aureobasidium pullulans var. melanogenum</name>
    <dbReference type="NCBI Taxonomy" id="1043003"/>
    <lineage>
        <taxon>Eukaryota</taxon>
        <taxon>Fungi</taxon>
        <taxon>Dikarya</taxon>
        <taxon>Ascomycota</taxon>
        <taxon>Pezizomycotina</taxon>
        <taxon>Dothideomycetes</taxon>
        <taxon>Dothideomycetidae</taxon>
        <taxon>Dothideales</taxon>
        <taxon>Saccotheciaceae</taxon>
        <taxon>Aureobasidium</taxon>
    </lineage>
</organism>
<keyword evidence="5" id="KW-1185">Reference proteome</keyword>
<dbReference type="InterPro" id="IPR000639">
    <property type="entry name" value="Epox_hydrolase-like"/>
</dbReference>
<comment type="similarity">
    <text evidence="2">Belongs to the AB hydrolase superfamily. Epoxide hydrolase family.</text>
</comment>
<dbReference type="RefSeq" id="XP_040883778.1">
    <property type="nucleotide sequence ID" value="XM_041027517.1"/>
</dbReference>
<dbReference type="Proteomes" id="UP000030672">
    <property type="component" value="Unassembled WGS sequence"/>
</dbReference>
<dbReference type="STRING" id="1043003.A0A074W0Z3"/>
<keyword evidence="1 4" id="KW-0378">Hydrolase</keyword>
<dbReference type="SUPFAM" id="SSF53474">
    <property type="entry name" value="alpha/beta-Hydrolases"/>
    <property type="match status" value="1"/>
</dbReference>
<dbReference type="InterPro" id="IPR029058">
    <property type="entry name" value="AB_hydrolase_fold"/>
</dbReference>